<dbReference type="Gene3D" id="3.40.50.360">
    <property type="match status" value="1"/>
</dbReference>
<dbReference type="InterPro" id="IPR029039">
    <property type="entry name" value="Flavoprotein-like_sf"/>
</dbReference>
<dbReference type="PANTHER" id="PTHR39201">
    <property type="entry name" value="EXPORTED PROTEIN-RELATED"/>
    <property type="match status" value="1"/>
</dbReference>
<evidence type="ECO:0000313" key="3">
    <source>
        <dbReference type="Proteomes" id="UP000321691"/>
    </source>
</evidence>
<comment type="caution">
    <text evidence="2">The sequence shown here is derived from an EMBL/GenBank/DDBJ whole genome shotgun (WGS) entry which is preliminary data.</text>
</comment>
<gene>
    <name evidence="2" type="ORF">LSP04_19970</name>
</gene>
<protein>
    <recommendedName>
        <fullName evidence="1">Flavodoxin-like domain-containing protein</fullName>
    </recommendedName>
</protein>
<feature type="domain" description="Flavodoxin-like" evidence="1">
    <location>
        <begin position="34"/>
        <end position="190"/>
    </location>
</feature>
<dbReference type="EMBL" id="BJZI01000036">
    <property type="protein sequence ID" value="GEO67578.1"/>
    <property type="molecule type" value="Genomic_DNA"/>
</dbReference>
<dbReference type="Proteomes" id="UP000321691">
    <property type="component" value="Unassembled WGS sequence"/>
</dbReference>
<accession>A0ABQ0WR82</accession>
<dbReference type="Pfam" id="PF12682">
    <property type="entry name" value="Flavodoxin_4"/>
    <property type="match status" value="1"/>
</dbReference>
<name>A0ABQ0WR82_9LACO</name>
<dbReference type="PROSITE" id="PS50902">
    <property type="entry name" value="FLAVODOXIN_LIKE"/>
    <property type="match status" value="1"/>
</dbReference>
<dbReference type="PANTHER" id="PTHR39201:SF1">
    <property type="entry name" value="FLAVODOXIN-LIKE DOMAIN-CONTAINING PROTEIN"/>
    <property type="match status" value="1"/>
</dbReference>
<organism evidence="2 3">
    <name type="scientific">Levilactobacillus spicheri</name>
    <dbReference type="NCBI Taxonomy" id="216463"/>
    <lineage>
        <taxon>Bacteria</taxon>
        <taxon>Bacillati</taxon>
        <taxon>Bacillota</taxon>
        <taxon>Bacilli</taxon>
        <taxon>Lactobacillales</taxon>
        <taxon>Lactobacillaceae</taxon>
        <taxon>Levilactobacillus</taxon>
    </lineage>
</organism>
<reference evidence="2 3" key="1">
    <citation type="submission" date="2019-07" db="EMBL/GenBank/DDBJ databases">
        <title>Whole genome shotgun sequence of Lactobacillus spicheri NBRC 107155.</title>
        <authorList>
            <person name="Hosoyama A."/>
            <person name="Uohara A."/>
            <person name="Ohji S."/>
            <person name="Ichikawa N."/>
        </authorList>
    </citation>
    <scope>NUCLEOTIDE SEQUENCE [LARGE SCALE GENOMIC DNA]</scope>
    <source>
        <strain evidence="2 3">NBRC 107155</strain>
    </source>
</reference>
<evidence type="ECO:0000313" key="2">
    <source>
        <dbReference type="EMBL" id="GEO67578.1"/>
    </source>
</evidence>
<dbReference type="InterPro" id="IPR008254">
    <property type="entry name" value="Flavodoxin/NO_synth"/>
</dbReference>
<sequence length="192" mass="21435">MNMKLPKGRGAVSDGQDTNLTVAPTRFITKDAKTLVIYFSHSGNTEYQARIAQAVLHADSYELVIKTPYPTDYEATVSRANQEQAGALPHLRVEDLPDFTQYDLVLFGSPIWRMTLANPMQAFLKQFGQQMGGKKVAEFTTHAGYGAGTAQQVLQKLTPVSTTILSDYTVKDTEIEKTTTQFKTWLHQTEEK</sequence>
<dbReference type="SUPFAM" id="SSF52218">
    <property type="entry name" value="Flavoproteins"/>
    <property type="match status" value="1"/>
</dbReference>
<keyword evidence="3" id="KW-1185">Reference proteome</keyword>
<evidence type="ECO:0000259" key="1">
    <source>
        <dbReference type="PROSITE" id="PS50902"/>
    </source>
</evidence>
<proteinExistence type="predicted"/>